<sequence>MTDEPTGGVLPAPLPAPPVRNSVIRRRIATAAGALLAAGAVVAGVGFTVVTVNDADRDAGAAVWEFPRTTAGEKKEPAAKGLGGMLVPYGTDTWTRGPDLGAYGSDAQLSGAEATALRKESLSGLPRTQRKRLEKEIDRQKLTGMAMRSYLGRDREIYTVGIVLVQMKSRGAVKDISTFQRGFLDALDVYRKGPEIKGHKNAECFLPPKDDDTDLDTMYCSAYEGDVLVTATAEGAELLDTEGVATLLRSQLDRIAEPGEAI</sequence>
<feature type="transmembrane region" description="Helical" evidence="1">
    <location>
        <begin position="28"/>
        <end position="50"/>
    </location>
</feature>
<protein>
    <recommendedName>
        <fullName evidence="4">Secreted protein</fullName>
    </recommendedName>
</protein>
<reference evidence="2 3" key="1">
    <citation type="submission" date="2024-10" db="EMBL/GenBank/DDBJ databases">
        <title>The Natural Products Discovery Center: Release of the First 8490 Sequenced Strains for Exploring Actinobacteria Biosynthetic Diversity.</title>
        <authorList>
            <person name="Kalkreuter E."/>
            <person name="Kautsar S.A."/>
            <person name="Yang D."/>
            <person name="Bader C.D."/>
            <person name="Teijaro C.N."/>
            <person name="Fluegel L."/>
            <person name="Davis C.M."/>
            <person name="Simpson J.R."/>
            <person name="Lauterbach L."/>
            <person name="Steele A.D."/>
            <person name="Gui C."/>
            <person name="Meng S."/>
            <person name="Li G."/>
            <person name="Viehrig K."/>
            <person name="Ye F."/>
            <person name="Su P."/>
            <person name="Kiefer A.F."/>
            <person name="Nichols A."/>
            <person name="Cepeda A.J."/>
            <person name="Yan W."/>
            <person name="Fan B."/>
            <person name="Jiang Y."/>
            <person name="Adhikari A."/>
            <person name="Zheng C.-J."/>
            <person name="Schuster L."/>
            <person name="Cowan T.M."/>
            <person name="Smanski M.J."/>
            <person name="Chevrette M.G."/>
            <person name="De Carvalho L.P.S."/>
            <person name="Shen B."/>
        </authorList>
    </citation>
    <scope>NUCLEOTIDE SEQUENCE [LARGE SCALE GENOMIC DNA]</scope>
    <source>
        <strain evidence="2 3">NPDC051599</strain>
    </source>
</reference>
<dbReference type="EMBL" id="JBITDC010000006">
    <property type="protein sequence ID" value="MFI5676441.1"/>
    <property type="molecule type" value="Genomic_DNA"/>
</dbReference>
<keyword evidence="1" id="KW-0812">Transmembrane</keyword>
<name>A0ABW7Y2R7_STRCE</name>
<keyword evidence="1" id="KW-0472">Membrane</keyword>
<evidence type="ECO:0000313" key="3">
    <source>
        <dbReference type="Proteomes" id="UP001612415"/>
    </source>
</evidence>
<accession>A0ABW7Y2R7</accession>
<dbReference type="RefSeq" id="WP_398657190.1">
    <property type="nucleotide sequence ID" value="NZ_JBITDC010000006.1"/>
</dbReference>
<comment type="caution">
    <text evidence="2">The sequence shown here is derived from an EMBL/GenBank/DDBJ whole genome shotgun (WGS) entry which is preliminary data.</text>
</comment>
<evidence type="ECO:0000313" key="2">
    <source>
        <dbReference type="EMBL" id="MFI5676441.1"/>
    </source>
</evidence>
<keyword evidence="1" id="KW-1133">Transmembrane helix</keyword>
<organism evidence="2 3">
    <name type="scientific">Streptomyces cellulosae</name>
    <dbReference type="NCBI Taxonomy" id="1968"/>
    <lineage>
        <taxon>Bacteria</taxon>
        <taxon>Bacillati</taxon>
        <taxon>Actinomycetota</taxon>
        <taxon>Actinomycetes</taxon>
        <taxon>Kitasatosporales</taxon>
        <taxon>Streptomycetaceae</taxon>
        <taxon>Streptomyces</taxon>
    </lineage>
</organism>
<evidence type="ECO:0000256" key="1">
    <source>
        <dbReference type="SAM" id="Phobius"/>
    </source>
</evidence>
<gene>
    <name evidence="2" type="ORF">ACIA8P_17450</name>
</gene>
<evidence type="ECO:0008006" key="4">
    <source>
        <dbReference type="Google" id="ProtNLM"/>
    </source>
</evidence>
<proteinExistence type="predicted"/>
<keyword evidence="3" id="KW-1185">Reference proteome</keyword>
<dbReference type="Proteomes" id="UP001612415">
    <property type="component" value="Unassembled WGS sequence"/>
</dbReference>